<sequence>MNETNTVKQETPDKAEQLPRTFLDPEGGTPIATSPDESLNVQRRQGEYSHRPPVWNIRPLQNDPPEPSDSEASPTPDARPAHRDPAVADACQFCLQRLPDPALSPSAQIQRPCPALEKPVTMGRSLRKTLSFLRDRSKPSTSTIPPFNDSPITNQDLILPRLRTRGRLPDGTVYEEGSTVATDSDGAAPSRSSWSRFAGFVAGLPSRLRASTRRRNVKKRSPYQTVATDSMGNLGVGLSLSASAS</sequence>
<dbReference type="eggNOG" id="ENOG502RNQC">
    <property type="taxonomic scope" value="Eukaryota"/>
</dbReference>
<keyword evidence="3" id="KW-1185">Reference proteome</keyword>
<feature type="region of interest" description="Disordered" evidence="1">
    <location>
        <begin position="1"/>
        <end position="84"/>
    </location>
</feature>
<dbReference type="Proteomes" id="UP000009169">
    <property type="component" value="Unassembled WGS sequence"/>
</dbReference>
<evidence type="ECO:0000313" key="2">
    <source>
        <dbReference type="EMBL" id="EGE08366.1"/>
    </source>
</evidence>
<dbReference type="AlphaFoldDB" id="F2Q2J8"/>
<protein>
    <submittedName>
        <fullName evidence="2">Uncharacterized protein</fullName>
    </submittedName>
</protein>
<reference evidence="3" key="1">
    <citation type="journal article" date="2012" name="MBio">
        <title>Comparative genome analysis of Trichophyton rubrum and related dermatophytes reveals candidate genes involved in infection.</title>
        <authorList>
            <person name="Martinez D.A."/>
            <person name="Oliver B.G."/>
            <person name="Graeser Y."/>
            <person name="Goldberg J.M."/>
            <person name="Li W."/>
            <person name="Martinez-Rossi N.M."/>
            <person name="Monod M."/>
            <person name="Shelest E."/>
            <person name="Barton R.C."/>
            <person name="Birch E."/>
            <person name="Brakhage A.A."/>
            <person name="Chen Z."/>
            <person name="Gurr S.J."/>
            <person name="Heiman D."/>
            <person name="Heitman J."/>
            <person name="Kosti I."/>
            <person name="Rossi A."/>
            <person name="Saif S."/>
            <person name="Samalova M."/>
            <person name="Saunders C.W."/>
            <person name="Shea T."/>
            <person name="Summerbell R.C."/>
            <person name="Xu J."/>
            <person name="Young S."/>
            <person name="Zeng Q."/>
            <person name="Birren B.W."/>
            <person name="Cuomo C.A."/>
            <person name="White T.C."/>
        </authorList>
    </citation>
    <scope>NUCLEOTIDE SEQUENCE [LARGE SCALE GENOMIC DNA]</scope>
    <source>
        <strain evidence="3">ATCC MYA-4606 / CBS 127.97</strain>
    </source>
</reference>
<dbReference type="EMBL" id="DS995778">
    <property type="protein sequence ID" value="EGE08366.1"/>
    <property type="molecule type" value="Genomic_DNA"/>
</dbReference>
<feature type="compositionally biased region" description="Polar residues" evidence="1">
    <location>
        <begin position="31"/>
        <end position="43"/>
    </location>
</feature>
<dbReference type="VEuPathDB" id="FungiDB:TEQG_07479"/>
<organism evidence="2 3">
    <name type="scientific">Trichophyton equinum (strain ATCC MYA-4606 / CBS 127.97)</name>
    <name type="common">Horse ringworm fungus</name>
    <dbReference type="NCBI Taxonomy" id="559882"/>
    <lineage>
        <taxon>Eukaryota</taxon>
        <taxon>Fungi</taxon>
        <taxon>Dikarya</taxon>
        <taxon>Ascomycota</taxon>
        <taxon>Pezizomycotina</taxon>
        <taxon>Eurotiomycetes</taxon>
        <taxon>Eurotiomycetidae</taxon>
        <taxon>Onygenales</taxon>
        <taxon>Arthrodermataceae</taxon>
        <taxon>Trichophyton</taxon>
    </lineage>
</organism>
<dbReference type="HOGENOM" id="CLU_1194650_0_0_1"/>
<accession>F2Q2J8</accession>
<evidence type="ECO:0000256" key="1">
    <source>
        <dbReference type="SAM" id="MobiDB-lite"/>
    </source>
</evidence>
<dbReference type="OrthoDB" id="4526763at2759"/>
<evidence type="ECO:0000313" key="3">
    <source>
        <dbReference type="Proteomes" id="UP000009169"/>
    </source>
</evidence>
<proteinExistence type="predicted"/>
<gene>
    <name evidence="2" type="ORF">TEQG_07479</name>
</gene>
<name>F2Q2J8_TRIEC</name>
<feature type="region of interest" description="Disordered" evidence="1">
    <location>
        <begin position="168"/>
        <end position="191"/>
    </location>
</feature>